<gene>
    <name evidence="6" type="ORF">RUM44_010133</name>
</gene>
<keyword evidence="7" id="KW-1185">Reference proteome</keyword>
<evidence type="ECO:0000313" key="6">
    <source>
        <dbReference type="EMBL" id="KAK6627654.1"/>
    </source>
</evidence>
<protein>
    <recommendedName>
        <fullName evidence="5">WW domain-containing protein</fullName>
    </recommendedName>
</protein>
<evidence type="ECO:0000256" key="3">
    <source>
        <dbReference type="ARBA" id="ARBA00023242"/>
    </source>
</evidence>
<evidence type="ECO:0000256" key="2">
    <source>
        <dbReference type="ARBA" id="ARBA00022853"/>
    </source>
</evidence>
<dbReference type="PANTHER" id="PTHR15911">
    <property type="entry name" value="WW DOMAIN-CONTAINING ADAPTER PROTEIN WITH COILED-COIL"/>
    <property type="match status" value="1"/>
</dbReference>
<dbReference type="InterPro" id="IPR036020">
    <property type="entry name" value="WW_dom_sf"/>
</dbReference>
<feature type="region of interest" description="Disordered" evidence="4">
    <location>
        <begin position="381"/>
        <end position="409"/>
    </location>
</feature>
<comment type="caution">
    <text evidence="6">The sequence shown here is derived from an EMBL/GenBank/DDBJ whole genome shotgun (WGS) entry which is preliminary data.</text>
</comment>
<feature type="region of interest" description="Disordered" evidence="4">
    <location>
        <begin position="1"/>
        <end position="140"/>
    </location>
</feature>
<keyword evidence="2" id="KW-0156">Chromatin regulator</keyword>
<sequence length="531" mass="59954">MHARKPQRISDGYFEKHQAHPYQNSKYGSSKGNYADRYNHERVRDSPNGNSYRSDSPDSDSPRERSYQNKIYVQKIREKERDRDYKSSRDKYSECSRSPKDKRNREIRDSEYRTNHDRISGEEKERVSRVGDWSEHMSSSGKKYYYNCKTEVSQWEKPKEWTERDRGRYKEKERDVERCYTSSSRLGHEKHSNARASNSSVRDSSSKSNRQLEKRDEYWNNQTGSRDTGKESDRLEIHERRKVIDGEITSQDMDISPGDSTPTSETNYGYTASRGDGNSTLSNVLLANALPRLASHPIVSAVATSFSPTSSTLSISSNAPPTAVTTSNVPGPPVGNLRVITQTKISEQCDLSSPQKQSAVQTSVQSNLPPLQVDATLAAAEAGEGPPTPTHSETQDGIDPRKMTSPPNSISSLQNLSQATNVTSSLQALRQQGPHLTPSLANYYRDDLVNHVRGWPADILEKQSQKLSEEAHAMTSLQCTRVSAELKTARSIVRLTEIQATLQEQRVLFLRQQIKTLEELNTQHSFMGDDS</sequence>
<evidence type="ECO:0000256" key="1">
    <source>
        <dbReference type="ARBA" id="ARBA00004123"/>
    </source>
</evidence>
<reference evidence="6 7" key="1">
    <citation type="submission" date="2023-09" db="EMBL/GenBank/DDBJ databases">
        <title>Genomes of two closely related lineages of the louse Polyplax serrata with different host specificities.</title>
        <authorList>
            <person name="Martinu J."/>
            <person name="Tarabai H."/>
            <person name="Stefka J."/>
            <person name="Hypsa V."/>
        </authorList>
    </citation>
    <scope>NUCLEOTIDE SEQUENCE [LARGE SCALE GENOMIC DNA]</scope>
    <source>
        <strain evidence="6">98ZLc_SE</strain>
    </source>
</reference>
<accession>A0ABR1AUQ2</accession>
<dbReference type="SMART" id="SM00456">
    <property type="entry name" value="WW"/>
    <property type="match status" value="1"/>
</dbReference>
<evidence type="ECO:0000259" key="5">
    <source>
        <dbReference type="PROSITE" id="PS50020"/>
    </source>
</evidence>
<dbReference type="Gene3D" id="2.20.70.10">
    <property type="match status" value="1"/>
</dbReference>
<organism evidence="6 7">
    <name type="scientific">Polyplax serrata</name>
    <name type="common">Common mouse louse</name>
    <dbReference type="NCBI Taxonomy" id="468196"/>
    <lineage>
        <taxon>Eukaryota</taxon>
        <taxon>Metazoa</taxon>
        <taxon>Ecdysozoa</taxon>
        <taxon>Arthropoda</taxon>
        <taxon>Hexapoda</taxon>
        <taxon>Insecta</taxon>
        <taxon>Pterygota</taxon>
        <taxon>Neoptera</taxon>
        <taxon>Paraneoptera</taxon>
        <taxon>Psocodea</taxon>
        <taxon>Troctomorpha</taxon>
        <taxon>Phthiraptera</taxon>
        <taxon>Anoplura</taxon>
        <taxon>Polyplacidae</taxon>
        <taxon>Polyplax</taxon>
    </lineage>
</organism>
<proteinExistence type="predicted"/>
<dbReference type="PANTHER" id="PTHR15911:SF6">
    <property type="entry name" value="WW DOMAIN-CONTAINING ADAPTER PROTEIN WITH COILED-COIL"/>
    <property type="match status" value="1"/>
</dbReference>
<dbReference type="CDD" id="cd00201">
    <property type="entry name" value="WW"/>
    <property type="match status" value="1"/>
</dbReference>
<feature type="compositionally biased region" description="Polar residues" evidence="4">
    <location>
        <begin position="248"/>
        <end position="274"/>
    </location>
</feature>
<feature type="compositionally biased region" description="Basic and acidic residues" evidence="4">
    <location>
        <begin position="75"/>
        <end position="135"/>
    </location>
</feature>
<dbReference type="Proteomes" id="UP001359485">
    <property type="component" value="Unassembled WGS sequence"/>
</dbReference>
<feature type="compositionally biased region" description="Low complexity" evidence="4">
    <location>
        <begin position="194"/>
        <end position="209"/>
    </location>
</feature>
<dbReference type="EMBL" id="JAWJWF010000045">
    <property type="protein sequence ID" value="KAK6627654.1"/>
    <property type="molecule type" value="Genomic_DNA"/>
</dbReference>
<name>A0ABR1AUQ2_POLSC</name>
<dbReference type="PROSITE" id="PS50020">
    <property type="entry name" value="WW_DOMAIN_2"/>
    <property type="match status" value="1"/>
</dbReference>
<dbReference type="Pfam" id="PF00397">
    <property type="entry name" value="WW"/>
    <property type="match status" value="1"/>
</dbReference>
<feature type="region of interest" description="Disordered" evidence="4">
    <location>
        <begin position="348"/>
        <end position="368"/>
    </location>
</feature>
<comment type="subcellular location">
    <subcellularLocation>
        <location evidence="1">Nucleus</location>
    </subcellularLocation>
</comment>
<dbReference type="InterPro" id="IPR001202">
    <property type="entry name" value="WW_dom"/>
</dbReference>
<feature type="compositionally biased region" description="Polar residues" evidence="4">
    <location>
        <begin position="21"/>
        <end position="32"/>
    </location>
</feature>
<evidence type="ECO:0000256" key="4">
    <source>
        <dbReference type="SAM" id="MobiDB-lite"/>
    </source>
</evidence>
<keyword evidence="3" id="KW-0539">Nucleus</keyword>
<feature type="region of interest" description="Disordered" evidence="4">
    <location>
        <begin position="157"/>
        <end position="274"/>
    </location>
</feature>
<feature type="domain" description="WW" evidence="5">
    <location>
        <begin position="133"/>
        <end position="160"/>
    </location>
</feature>
<dbReference type="InterPro" id="IPR038867">
    <property type="entry name" value="WAC"/>
</dbReference>
<evidence type="ECO:0000313" key="7">
    <source>
        <dbReference type="Proteomes" id="UP001359485"/>
    </source>
</evidence>
<dbReference type="PROSITE" id="PS01159">
    <property type="entry name" value="WW_DOMAIN_1"/>
    <property type="match status" value="1"/>
</dbReference>
<dbReference type="SUPFAM" id="SSF51045">
    <property type="entry name" value="WW domain"/>
    <property type="match status" value="1"/>
</dbReference>
<feature type="compositionally biased region" description="Basic and acidic residues" evidence="4">
    <location>
        <begin position="157"/>
        <end position="178"/>
    </location>
</feature>
<feature type="compositionally biased region" description="Basic and acidic residues" evidence="4">
    <location>
        <begin position="227"/>
        <end position="245"/>
    </location>
</feature>